<feature type="domain" description="RNA ligase" evidence="1">
    <location>
        <begin position="38"/>
        <end position="220"/>
    </location>
</feature>
<sequence>MLLALFYWRCENQAFFLRILMDIFEPWPSIELLTPCLYTVTEKLDGSNLCLSITDGDFRIFTRQGKNAFDVIPILKKHQELFTPVRNAFERELQKSPLYSVLPNFGKKAVGFNIYGEFLNFLNMKRIKYCPPKEALFKIFGASVVFSEGEGKSSYRLLFPEVEKLLESLGLKDSYLVPVQERHVSISEIFSRRDFCINSAYGNARVEGWVFHPESSGARTYKLKTPEFFERLASQKKRETNGKNSELADLYVSFFTESRAFSVKSKFGSITAANLGEAVAAFLQDVREEASKTNPELIYFFYSEEAFKINQKTFALMNRFKEEV</sequence>
<dbReference type="Proteomes" id="UP000214610">
    <property type="component" value="Unassembled WGS sequence"/>
</dbReference>
<feature type="domain" description="RNA ligase 2 C-terminal" evidence="2">
    <location>
        <begin position="244"/>
        <end position="296"/>
    </location>
</feature>
<dbReference type="Pfam" id="PF09414">
    <property type="entry name" value="RNA_ligase"/>
    <property type="match status" value="1"/>
</dbReference>
<evidence type="ECO:0000313" key="4">
    <source>
        <dbReference type="Proteomes" id="UP000214610"/>
    </source>
</evidence>
<accession>A0A227KA41</accession>
<dbReference type="InterPro" id="IPR040609">
    <property type="entry name" value="Rnl2_C"/>
</dbReference>
<protein>
    <recommendedName>
        <fullName evidence="5">RNA ligase domain-containing protein</fullName>
    </recommendedName>
</protein>
<comment type="caution">
    <text evidence="3">The sequence shown here is derived from an EMBL/GenBank/DDBJ whole genome shotgun (WGS) entry which is preliminary data.</text>
</comment>
<reference evidence="4" key="1">
    <citation type="submission" date="2017-05" db="EMBL/GenBank/DDBJ databases">
        <title>Improved OligoMM genomes.</title>
        <authorList>
            <person name="Garzetti D."/>
        </authorList>
    </citation>
    <scope>NUCLEOTIDE SEQUENCE [LARGE SCALE GENOMIC DNA]</scope>
    <source>
        <strain evidence="4">YL45</strain>
    </source>
</reference>
<evidence type="ECO:0008006" key="5">
    <source>
        <dbReference type="Google" id="ProtNLM"/>
    </source>
</evidence>
<dbReference type="InterPro" id="IPR041948">
    <property type="entry name" value="Rnl1/2_C_sf"/>
</dbReference>
<gene>
    <name evidence="3" type="ORF">ADH67_12925</name>
</gene>
<dbReference type="InterPro" id="IPR021122">
    <property type="entry name" value="RNA_ligase_dom_REL/Rnl2"/>
</dbReference>
<evidence type="ECO:0000259" key="1">
    <source>
        <dbReference type="Pfam" id="PF09414"/>
    </source>
</evidence>
<evidence type="ECO:0000259" key="2">
    <source>
        <dbReference type="Pfam" id="PF18043"/>
    </source>
</evidence>
<name>A0A227KA41_9BURK</name>
<keyword evidence="4" id="KW-1185">Reference proteome</keyword>
<dbReference type="AlphaFoldDB" id="A0A227KA41"/>
<dbReference type="SUPFAM" id="SSF56091">
    <property type="entry name" value="DNA ligase/mRNA capping enzyme, catalytic domain"/>
    <property type="match status" value="1"/>
</dbReference>
<evidence type="ECO:0000313" key="3">
    <source>
        <dbReference type="EMBL" id="OXE44176.1"/>
    </source>
</evidence>
<dbReference type="Gene3D" id="1.10.10.1810">
    <property type="entry name" value="RNA ligase"/>
    <property type="match status" value="1"/>
</dbReference>
<proteinExistence type="predicted"/>
<organism evidence="3 4">
    <name type="scientific">Turicimonas muris</name>
    <dbReference type="NCBI Taxonomy" id="1796652"/>
    <lineage>
        <taxon>Bacteria</taxon>
        <taxon>Pseudomonadati</taxon>
        <taxon>Pseudomonadota</taxon>
        <taxon>Betaproteobacteria</taxon>
        <taxon>Burkholderiales</taxon>
        <taxon>Sutterellaceae</taxon>
        <taxon>Turicimonas</taxon>
    </lineage>
</organism>
<dbReference type="EMBL" id="NHMP01000016">
    <property type="protein sequence ID" value="OXE44176.1"/>
    <property type="molecule type" value="Genomic_DNA"/>
</dbReference>
<dbReference type="Pfam" id="PF18043">
    <property type="entry name" value="T4_Rnl2_C"/>
    <property type="match status" value="1"/>
</dbReference>